<keyword evidence="3" id="KW-1185">Reference proteome</keyword>
<evidence type="ECO:0000256" key="1">
    <source>
        <dbReference type="SAM" id="MobiDB-lite"/>
    </source>
</evidence>
<proteinExistence type="predicted"/>
<protein>
    <submittedName>
        <fullName evidence="2">CLUMA_CG015815, isoform A</fullName>
    </submittedName>
</protein>
<name>A0A1J1IRQ9_9DIPT</name>
<dbReference type="AlphaFoldDB" id="A0A1J1IRQ9"/>
<accession>A0A1J1IRQ9</accession>
<dbReference type="Proteomes" id="UP000183832">
    <property type="component" value="Unassembled WGS sequence"/>
</dbReference>
<feature type="compositionally biased region" description="Basic and acidic residues" evidence="1">
    <location>
        <begin position="105"/>
        <end position="115"/>
    </location>
</feature>
<reference evidence="2 3" key="1">
    <citation type="submission" date="2015-04" db="EMBL/GenBank/DDBJ databases">
        <authorList>
            <person name="Syromyatnikov M.Y."/>
            <person name="Popov V.N."/>
        </authorList>
    </citation>
    <scope>NUCLEOTIDE SEQUENCE [LARGE SCALE GENOMIC DNA]</scope>
</reference>
<gene>
    <name evidence="2" type="ORF">CLUMA_CG015815</name>
</gene>
<sequence>MSELRRMFVQMKPLLGALSPVLLKGKVKDKYLTKKKRNKPTNMDYQCIVIYTIAHIAPFYPNLNSPSSSKHEQSKSSNGCLNWIKLQIKRKKESPLKCMKSNQQLKHDEVHENHI</sequence>
<organism evidence="2 3">
    <name type="scientific">Clunio marinus</name>
    <dbReference type="NCBI Taxonomy" id="568069"/>
    <lineage>
        <taxon>Eukaryota</taxon>
        <taxon>Metazoa</taxon>
        <taxon>Ecdysozoa</taxon>
        <taxon>Arthropoda</taxon>
        <taxon>Hexapoda</taxon>
        <taxon>Insecta</taxon>
        <taxon>Pterygota</taxon>
        <taxon>Neoptera</taxon>
        <taxon>Endopterygota</taxon>
        <taxon>Diptera</taxon>
        <taxon>Nematocera</taxon>
        <taxon>Chironomoidea</taxon>
        <taxon>Chironomidae</taxon>
        <taxon>Clunio</taxon>
    </lineage>
</organism>
<evidence type="ECO:0000313" key="2">
    <source>
        <dbReference type="EMBL" id="CRL02915.1"/>
    </source>
</evidence>
<evidence type="ECO:0000313" key="3">
    <source>
        <dbReference type="Proteomes" id="UP000183832"/>
    </source>
</evidence>
<dbReference type="EMBL" id="CVRI01000058">
    <property type="protein sequence ID" value="CRL02915.1"/>
    <property type="molecule type" value="Genomic_DNA"/>
</dbReference>
<feature type="region of interest" description="Disordered" evidence="1">
    <location>
        <begin position="94"/>
        <end position="115"/>
    </location>
</feature>